<dbReference type="AlphaFoldDB" id="A0A2T0WWI6"/>
<dbReference type="Pfam" id="PF14563">
    <property type="entry name" value="DUF4444"/>
    <property type="match status" value="1"/>
</dbReference>
<dbReference type="Gene3D" id="3.30.930.10">
    <property type="entry name" value="Bira Bifunctional Protein, Domain 2"/>
    <property type="match status" value="1"/>
</dbReference>
<dbReference type="InterPro" id="IPR004143">
    <property type="entry name" value="BPL_LPL_catalytic"/>
</dbReference>
<dbReference type="EMBL" id="PVTQ01000004">
    <property type="protein sequence ID" value="PRY91058.1"/>
    <property type="molecule type" value="Genomic_DNA"/>
</dbReference>
<sequence length="244" mass="26084">MITLSPQFPPLIKGLAAGPANPLTIAMTEAEKGTDAGLLVWSINDQRLRAALVLAPEEPLSRATAGYIACSVGLQNALGVQAPPETAVHLEWAGGVRLNGAHAGALHLYASTANSDEIPAWMIVSVELSISLPDSVVVEPGQTPDWTALDQEGCGDVNAVELLEAWARHTLVWINELDEPNGRATLYREWKGLVWKLGEQTSAHLPGERVAGTFLGVDENFGMLMKLDDGKSRLIPLTALVERA</sequence>
<dbReference type="InterPro" id="IPR003029">
    <property type="entry name" value="S1_domain"/>
</dbReference>
<reference evidence="2 3" key="1">
    <citation type="submission" date="2018-03" db="EMBL/GenBank/DDBJ databases">
        <title>Genomic Encyclopedia of Archaeal and Bacterial Type Strains, Phase II (KMG-II): from individual species to whole genera.</title>
        <authorList>
            <person name="Goeker M."/>
        </authorList>
    </citation>
    <scope>NUCLEOTIDE SEQUENCE [LARGE SCALE GENOMIC DNA]</scope>
    <source>
        <strain evidence="2 3">DSM 100212</strain>
    </source>
</reference>
<name>A0A2T0WWI6_9RHOB</name>
<accession>A0A2T0WWI6</accession>
<feature type="domain" description="S1 motif" evidence="1">
    <location>
        <begin position="207"/>
        <end position="244"/>
    </location>
</feature>
<dbReference type="Proteomes" id="UP000238392">
    <property type="component" value="Unassembled WGS sequence"/>
</dbReference>
<protein>
    <submittedName>
        <fullName evidence="2">Uncharacterized protein DUF4444</fullName>
    </submittedName>
</protein>
<comment type="caution">
    <text evidence="2">The sequence shown here is derived from an EMBL/GenBank/DDBJ whole genome shotgun (WGS) entry which is preliminary data.</text>
</comment>
<gene>
    <name evidence="2" type="ORF">CLV74_10470</name>
</gene>
<keyword evidence="3" id="KW-1185">Reference proteome</keyword>
<dbReference type="InterPro" id="IPR045864">
    <property type="entry name" value="aa-tRNA-synth_II/BPL/LPL"/>
</dbReference>
<evidence type="ECO:0000259" key="1">
    <source>
        <dbReference type="PROSITE" id="PS50126"/>
    </source>
</evidence>
<dbReference type="Pfam" id="PF16917">
    <property type="entry name" value="BPL_LplA_LipB_2"/>
    <property type="match status" value="1"/>
</dbReference>
<dbReference type="RefSeq" id="WP_211299020.1">
    <property type="nucleotide sequence ID" value="NZ_PVTQ01000004.1"/>
</dbReference>
<organism evidence="2 3">
    <name type="scientific">Donghicola tyrosinivorans</name>
    <dbReference type="NCBI Taxonomy" id="1652492"/>
    <lineage>
        <taxon>Bacteria</taxon>
        <taxon>Pseudomonadati</taxon>
        <taxon>Pseudomonadota</taxon>
        <taxon>Alphaproteobacteria</taxon>
        <taxon>Rhodobacterales</taxon>
        <taxon>Roseobacteraceae</taxon>
        <taxon>Donghicola</taxon>
    </lineage>
</organism>
<evidence type="ECO:0000313" key="3">
    <source>
        <dbReference type="Proteomes" id="UP000238392"/>
    </source>
</evidence>
<evidence type="ECO:0000313" key="2">
    <source>
        <dbReference type="EMBL" id="PRY91058.1"/>
    </source>
</evidence>
<dbReference type="InterPro" id="IPR028044">
    <property type="entry name" value="DUF4444"/>
</dbReference>
<dbReference type="PROSITE" id="PS50126">
    <property type="entry name" value="S1"/>
    <property type="match status" value="1"/>
</dbReference>
<proteinExistence type="predicted"/>
<dbReference type="Gene3D" id="2.30.30.100">
    <property type="match status" value="1"/>
</dbReference>
<dbReference type="GO" id="GO:0003676">
    <property type="term" value="F:nucleic acid binding"/>
    <property type="evidence" value="ECO:0007669"/>
    <property type="project" value="InterPro"/>
</dbReference>